<sequence>MNQRALFWVSVVVAIGVLFFVGFSNFLLEKSKTGEEIPAATDDEAMAVDAIWTNMVGSWESLDDGKYVMVLKEDNTYEELYDSELKSAGTWLLFADPAEQGLDIETNFENSVFMEKKDGATGGLFYYNVAVANGEELTITYLQGGVLRFKRVN</sequence>
<dbReference type="AlphaFoldDB" id="A0A1G1YWY0"/>
<name>A0A1G1YWY0_9BACT</name>
<comment type="caution">
    <text evidence="2">The sequence shown here is derived from an EMBL/GenBank/DDBJ whole genome shotgun (WGS) entry which is preliminary data.</text>
</comment>
<dbReference type="Proteomes" id="UP000178179">
    <property type="component" value="Unassembled WGS sequence"/>
</dbReference>
<keyword evidence="1" id="KW-0472">Membrane</keyword>
<evidence type="ECO:0000313" key="3">
    <source>
        <dbReference type="Proteomes" id="UP000178179"/>
    </source>
</evidence>
<evidence type="ECO:0000256" key="1">
    <source>
        <dbReference type="SAM" id="Phobius"/>
    </source>
</evidence>
<reference evidence="2 3" key="1">
    <citation type="journal article" date="2016" name="Nat. Commun.">
        <title>Thousands of microbial genomes shed light on interconnected biogeochemical processes in an aquifer system.</title>
        <authorList>
            <person name="Anantharaman K."/>
            <person name="Brown C.T."/>
            <person name="Hug L.A."/>
            <person name="Sharon I."/>
            <person name="Castelle C.J."/>
            <person name="Probst A.J."/>
            <person name="Thomas B.C."/>
            <person name="Singh A."/>
            <person name="Wilkins M.J."/>
            <person name="Karaoz U."/>
            <person name="Brodie E.L."/>
            <person name="Williams K.H."/>
            <person name="Hubbard S.S."/>
            <person name="Banfield J.F."/>
        </authorList>
    </citation>
    <scope>NUCLEOTIDE SEQUENCE [LARGE SCALE GENOMIC DNA]</scope>
</reference>
<dbReference type="EMBL" id="MHIS01000005">
    <property type="protein sequence ID" value="OGY56883.1"/>
    <property type="molecule type" value="Genomic_DNA"/>
</dbReference>
<gene>
    <name evidence="2" type="ORF">A2119_00710</name>
</gene>
<protein>
    <submittedName>
        <fullName evidence="2">Uncharacterized protein</fullName>
    </submittedName>
</protein>
<keyword evidence="1" id="KW-1133">Transmembrane helix</keyword>
<proteinExistence type="predicted"/>
<evidence type="ECO:0000313" key="2">
    <source>
        <dbReference type="EMBL" id="OGY56883.1"/>
    </source>
</evidence>
<accession>A0A1G1YWY0</accession>
<keyword evidence="1" id="KW-0812">Transmembrane</keyword>
<feature type="transmembrane region" description="Helical" evidence="1">
    <location>
        <begin position="6"/>
        <end position="28"/>
    </location>
</feature>
<organism evidence="2 3">
    <name type="scientific">Candidatus Colwellbacteria bacterium GWA2_46_10</name>
    <dbReference type="NCBI Taxonomy" id="1797684"/>
    <lineage>
        <taxon>Bacteria</taxon>
        <taxon>Candidatus Colwelliibacteriota</taxon>
    </lineage>
</organism>